<organism evidence="1">
    <name type="scientific">uncultured Caudovirales phage</name>
    <dbReference type="NCBI Taxonomy" id="2100421"/>
    <lineage>
        <taxon>Viruses</taxon>
        <taxon>Duplodnaviria</taxon>
        <taxon>Heunggongvirae</taxon>
        <taxon>Uroviricota</taxon>
        <taxon>Caudoviricetes</taxon>
        <taxon>Peduoviridae</taxon>
        <taxon>Maltschvirus</taxon>
        <taxon>Maltschvirus maltsch</taxon>
    </lineage>
</organism>
<accession>A0A2H4J1X0</accession>
<protein>
    <submittedName>
        <fullName evidence="1">Uncharacterized protein</fullName>
    </submittedName>
</protein>
<reference evidence="1" key="1">
    <citation type="submission" date="2017-06" db="EMBL/GenBank/DDBJ databases">
        <title>Novel phages from South African skin metaviromes.</title>
        <authorList>
            <person name="van Zyl L.J."/>
            <person name="Abrahams Y."/>
            <person name="Stander E.A."/>
            <person name="Kirby B.M."/>
            <person name="Clavaud C."/>
            <person name="Farcet C."/>
            <person name="Breton L."/>
            <person name="Trindade M.I."/>
        </authorList>
    </citation>
    <scope>NUCLEOTIDE SEQUENCE</scope>
</reference>
<proteinExistence type="predicted"/>
<gene>
    <name evidence="1" type="ORF">3S9_22</name>
</gene>
<evidence type="ECO:0000313" key="1">
    <source>
        <dbReference type="EMBL" id="ASN69060.1"/>
    </source>
</evidence>
<sequence length="183" mass="21360">MADVTNGVLKFYDEKTQNWVVVETEPIAEKVVEIMRDDWLSHKGQLECWLLKYTTEDDENVPEPIYVALLVDSESVKNYDRDTLEYFFKDYINNLSNKKNFKLNSFIKEMEDTKVVLPQQFNVEINMHINDPEMTMLLKEHNNITDNSTVTDVLINNTGSLTASYIYNGHAIPEKQYTHKANQ</sequence>
<name>A0A2H4J1X0_9CAUD</name>
<dbReference type="EMBL" id="MF417885">
    <property type="protein sequence ID" value="ASN69060.1"/>
    <property type="molecule type" value="Genomic_DNA"/>
</dbReference>